<reference evidence="2" key="1">
    <citation type="journal article" date="2022" name="bioRxiv">
        <title>Sequencing and chromosome-scale assembly of the giantPleurodeles waltlgenome.</title>
        <authorList>
            <person name="Brown T."/>
            <person name="Elewa A."/>
            <person name="Iarovenko S."/>
            <person name="Subramanian E."/>
            <person name="Araus A.J."/>
            <person name="Petzold A."/>
            <person name="Susuki M."/>
            <person name="Suzuki K.-i.T."/>
            <person name="Hayashi T."/>
            <person name="Toyoda A."/>
            <person name="Oliveira C."/>
            <person name="Osipova E."/>
            <person name="Leigh N.D."/>
            <person name="Simon A."/>
            <person name="Yun M.H."/>
        </authorList>
    </citation>
    <scope>NUCLEOTIDE SEQUENCE</scope>
    <source>
        <strain evidence="2">20211129_DDA</strain>
        <tissue evidence="2">Liver</tissue>
    </source>
</reference>
<organism evidence="2 3">
    <name type="scientific">Pleurodeles waltl</name>
    <name type="common">Iberian ribbed newt</name>
    <dbReference type="NCBI Taxonomy" id="8319"/>
    <lineage>
        <taxon>Eukaryota</taxon>
        <taxon>Metazoa</taxon>
        <taxon>Chordata</taxon>
        <taxon>Craniata</taxon>
        <taxon>Vertebrata</taxon>
        <taxon>Euteleostomi</taxon>
        <taxon>Amphibia</taxon>
        <taxon>Batrachia</taxon>
        <taxon>Caudata</taxon>
        <taxon>Salamandroidea</taxon>
        <taxon>Salamandridae</taxon>
        <taxon>Pleurodelinae</taxon>
        <taxon>Pleurodeles</taxon>
    </lineage>
</organism>
<dbReference type="Proteomes" id="UP001066276">
    <property type="component" value="Chromosome 9"/>
</dbReference>
<gene>
    <name evidence="2" type="ORF">NDU88_007312</name>
</gene>
<sequence length="143" mass="15684">MSHCPRDARGSARTRTPERYLAHQSSCGTGYVACHAALPPGSRGESQVEPTKRSHPEATSSTIPASLTDYPQVRLPTTQLLPEPTIECYNRFAPLADLMTNNDDGKTMRIVETSNQVDKLGEGFVGTQLNHQLNHLRGEILTL</sequence>
<accession>A0AAV7NB52</accession>
<dbReference type="EMBL" id="JANPWB010000013">
    <property type="protein sequence ID" value="KAJ1109955.1"/>
    <property type="molecule type" value="Genomic_DNA"/>
</dbReference>
<comment type="caution">
    <text evidence="2">The sequence shown here is derived from an EMBL/GenBank/DDBJ whole genome shotgun (WGS) entry which is preliminary data.</text>
</comment>
<proteinExistence type="predicted"/>
<evidence type="ECO:0000256" key="1">
    <source>
        <dbReference type="SAM" id="MobiDB-lite"/>
    </source>
</evidence>
<dbReference type="AlphaFoldDB" id="A0AAV7NB52"/>
<evidence type="ECO:0000313" key="2">
    <source>
        <dbReference type="EMBL" id="KAJ1109955.1"/>
    </source>
</evidence>
<name>A0AAV7NB52_PLEWA</name>
<protein>
    <submittedName>
        <fullName evidence="2">Uncharacterized protein</fullName>
    </submittedName>
</protein>
<evidence type="ECO:0000313" key="3">
    <source>
        <dbReference type="Proteomes" id="UP001066276"/>
    </source>
</evidence>
<feature type="region of interest" description="Disordered" evidence="1">
    <location>
        <begin position="38"/>
        <end position="64"/>
    </location>
</feature>
<keyword evidence="3" id="KW-1185">Reference proteome</keyword>